<organism evidence="2 3">
    <name type="scientific">Diploscapter pachys</name>
    <dbReference type="NCBI Taxonomy" id="2018661"/>
    <lineage>
        <taxon>Eukaryota</taxon>
        <taxon>Metazoa</taxon>
        <taxon>Ecdysozoa</taxon>
        <taxon>Nematoda</taxon>
        <taxon>Chromadorea</taxon>
        <taxon>Rhabditida</taxon>
        <taxon>Rhabditina</taxon>
        <taxon>Rhabditomorpha</taxon>
        <taxon>Rhabditoidea</taxon>
        <taxon>Rhabditidae</taxon>
        <taxon>Diploscapter</taxon>
    </lineage>
</organism>
<proteinExistence type="predicted"/>
<dbReference type="AlphaFoldDB" id="A0A2A2KV58"/>
<dbReference type="Pfam" id="PF05050">
    <property type="entry name" value="Methyltransf_21"/>
    <property type="match status" value="1"/>
</dbReference>
<dbReference type="OrthoDB" id="5867391at2759"/>
<evidence type="ECO:0000313" key="2">
    <source>
        <dbReference type="EMBL" id="PAV77663.1"/>
    </source>
</evidence>
<dbReference type="STRING" id="2018661.A0A2A2KV58"/>
<dbReference type="PANTHER" id="PTHR22989:SF3">
    <property type="entry name" value="METHYLTRANSFERASE FKBM DOMAIN-CONTAINING PROTEIN"/>
    <property type="match status" value="1"/>
</dbReference>
<sequence length="263" mass="30728">MAGLLYYKEIMHYVIPRSHYHSKASEQYSQQLESVYNEWKKCILQNIEPFKDNYTALWSREMPHTVEKCWPIWSDSKIFDFRYFTNHGGETKCHILPVNNEKSVILSFGIGNDTDSELQLRNASKSPVEFYGADPIHYPNADLFRQIGTFFNFALSGEAGILDAHVLVNGSYVHKDVPVLSLKYFLVEILKIKFFDDIWIDAEGGEFGFLNYFFYGGVLDENDITVCQINFEIHCRNETHYKMTRDFFFRLLEDGRYAAIRLG</sequence>
<name>A0A2A2KV58_9BILA</name>
<dbReference type="Proteomes" id="UP000218231">
    <property type="component" value="Unassembled WGS sequence"/>
</dbReference>
<feature type="domain" description="Methyltransferase FkbM" evidence="1">
    <location>
        <begin position="99"/>
        <end position="237"/>
    </location>
</feature>
<comment type="caution">
    <text evidence="2">The sequence shown here is derived from an EMBL/GenBank/DDBJ whole genome shotgun (WGS) entry which is preliminary data.</text>
</comment>
<dbReference type="EMBL" id="LIAE01007672">
    <property type="protein sequence ID" value="PAV77663.1"/>
    <property type="molecule type" value="Genomic_DNA"/>
</dbReference>
<evidence type="ECO:0000259" key="1">
    <source>
        <dbReference type="Pfam" id="PF05050"/>
    </source>
</evidence>
<accession>A0A2A2KV58</accession>
<keyword evidence="3" id="KW-1185">Reference proteome</keyword>
<evidence type="ECO:0000313" key="3">
    <source>
        <dbReference type="Proteomes" id="UP000218231"/>
    </source>
</evidence>
<gene>
    <name evidence="2" type="ORF">WR25_15648</name>
</gene>
<dbReference type="InterPro" id="IPR006342">
    <property type="entry name" value="FkbM_mtfrase"/>
</dbReference>
<reference evidence="2 3" key="1">
    <citation type="journal article" date="2017" name="Curr. Biol.">
        <title>Genome architecture and evolution of a unichromosomal asexual nematode.</title>
        <authorList>
            <person name="Fradin H."/>
            <person name="Zegar C."/>
            <person name="Gutwein M."/>
            <person name="Lucas J."/>
            <person name="Kovtun M."/>
            <person name="Corcoran D."/>
            <person name="Baugh L.R."/>
            <person name="Kiontke K."/>
            <person name="Gunsalus K."/>
            <person name="Fitch D.H."/>
            <person name="Piano F."/>
        </authorList>
    </citation>
    <scope>NUCLEOTIDE SEQUENCE [LARGE SCALE GENOMIC DNA]</scope>
    <source>
        <strain evidence="2">PF1309</strain>
    </source>
</reference>
<dbReference type="PANTHER" id="PTHR22989">
    <property type="entry name" value="UNCHARACTERIZED DUF13 C.ELEGANS"/>
    <property type="match status" value="1"/>
</dbReference>
<protein>
    <recommendedName>
        <fullName evidence="1">Methyltransferase FkbM domain-containing protein</fullName>
    </recommendedName>
</protein>